<evidence type="ECO:0000313" key="2">
    <source>
        <dbReference type="Proteomes" id="UP001222027"/>
    </source>
</evidence>
<organism evidence="1 2">
    <name type="scientific">Ensete ventricosum</name>
    <name type="common">Abyssinian banana</name>
    <name type="synonym">Musa ensete</name>
    <dbReference type="NCBI Taxonomy" id="4639"/>
    <lineage>
        <taxon>Eukaryota</taxon>
        <taxon>Viridiplantae</taxon>
        <taxon>Streptophyta</taxon>
        <taxon>Embryophyta</taxon>
        <taxon>Tracheophyta</taxon>
        <taxon>Spermatophyta</taxon>
        <taxon>Magnoliopsida</taxon>
        <taxon>Liliopsida</taxon>
        <taxon>Zingiberales</taxon>
        <taxon>Musaceae</taxon>
        <taxon>Ensete</taxon>
    </lineage>
</organism>
<sequence length="69" mass="7045">MRHFHLRFPSSGAAEASAALSTSSLPLSSLASRRCSGLASPAHISDRAIAGAFGWHPAPAFELPGLASS</sequence>
<keyword evidence="2" id="KW-1185">Reference proteome</keyword>
<dbReference type="AlphaFoldDB" id="A0AAV8QU22"/>
<proteinExistence type="predicted"/>
<gene>
    <name evidence="1" type="ORF">OPV22_023954</name>
</gene>
<comment type="caution">
    <text evidence="1">The sequence shown here is derived from an EMBL/GenBank/DDBJ whole genome shotgun (WGS) entry which is preliminary data.</text>
</comment>
<dbReference type="Proteomes" id="UP001222027">
    <property type="component" value="Unassembled WGS sequence"/>
</dbReference>
<reference evidence="1 2" key="1">
    <citation type="submission" date="2022-12" db="EMBL/GenBank/DDBJ databases">
        <title>Chromosome-scale assembly of the Ensete ventricosum genome.</title>
        <authorList>
            <person name="Dussert Y."/>
            <person name="Stocks J."/>
            <person name="Wendawek A."/>
            <person name="Woldeyes F."/>
            <person name="Nichols R.A."/>
            <person name="Borrell J.S."/>
        </authorList>
    </citation>
    <scope>NUCLEOTIDE SEQUENCE [LARGE SCALE GENOMIC DNA]</scope>
    <source>
        <strain evidence="2">cv. Maze</strain>
        <tissue evidence="1">Seeds</tissue>
    </source>
</reference>
<dbReference type="EMBL" id="JAQQAF010000006">
    <property type="protein sequence ID" value="KAJ8480227.1"/>
    <property type="molecule type" value="Genomic_DNA"/>
</dbReference>
<protein>
    <submittedName>
        <fullName evidence="1">Uncharacterized protein</fullName>
    </submittedName>
</protein>
<accession>A0AAV8QU22</accession>
<evidence type="ECO:0000313" key="1">
    <source>
        <dbReference type="EMBL" id="KAJ8480227.1"/>
    </source>
</evidence>
<name>A0AAV8QU22_ENSVE</name>